<name>A0ABV7I0I3_9HYPH</name>
<gene>
    <name evidence="1" type="ORF">ACFOHV_12675</name>
</gene>
<dbReference type="EMBL" id="JBHRTG010000019">
    <property type="protein sequence ID" value="MFC3164128.1"/>
    <property type="molecule type" value="Genomic_DNA"/>
</dbReference>
<keyword evidence="2" id="KW-1185">Reference proteome</keyword>
<organism evidence="1 2">
    <name type="scientific">Ciceribacter thiooxidans</name>
    <dbReference type="NCBI Taxonomy" id="1969821"/>
    <lineage>
        <taxon>Bacteria</taxon>
        <taxon>Pseudomonadati</taxon>
        <taxon>Pseudomonadota</taxon>
        <taxon>Alphaproteobacteria</taxon>
        <taxon>Hyphomicrobiales</taxon>
        <taxon>Rhizobiaceae</taxon>
        <taxon>Ciceribacter</taxon>
    </lineage>
</organism>
<accession>A0ABV7I0I3</accession>
<comment type="caution">
    <text evidence="1">The sequence shown here is derived from an EMBL/GenBank/DDBJ whole genome shotgun (WGS) entry which is preliminary data.</text>
</comment>
<dbReference type="Proteomes" id="UP001595647">
    <property type="component" value="Unassembled WGS sequence"/>
</dbReference>
<evidence type="ECO:0000313" key="2">
    <source>
        <dbReference type="Proteomes" id="UP001595647"/>
    </source>
</evidence>
<proteinExistence type="predicted"/>
<evidence type="ECO:0000313" key="1">
    <source>
        <dbReference type="EMBL" id="MFC3164128.1"/>
    </source>
</evidence>
<protein>
    <submittedName>
        <fullName evidence="1">Uncharacterized protein</fullName>
    </submittedName>
</protein>
<reference evidence="2" key="1">
    <citation type="journal article" date="2019" name="Int. J. Syst. Evol. Microbiol.">
        <title>The Global Catalogue of Microorganisms (GCM) 10K type strain sequencing project: providing services to taxonomists for standard genome sequencing and annotation.</title>
        <authorList>
            <consortium name="The Broad Institute Genomics Platform"/>
            <consortium name="The Broad Institute Genome Sequencing Center for Infectious Disease"/>
            <person name="Wu L."/>
            <person name="Ma J."/>
        </authorList>
    </citation>
    <scope>NUCLEOTIDE SEQUENCE [LARGE SCALE GENOMIC DNA]</scope>
    <source>
        <strain evidence="2">KCTC 52231</strain>
    </source>
</reference>
<sequence>MADEIEEIRLLVSLVLRAVGALPDSAAECAGLYVILEKLDALATLPA</sequence>
<dbReference type="RefSeq" id="WP_182307184.1">
    <property type="nucleotide sequence ID" value="NZ_CP059896.1"/>
</dbReference>